<organism evidence="1 2">
    <name type="scientific">Buttiauxella brennerae ATCC 51605</name>
    <dbReference type="NCBI Taxonomy" id="1354251"/>
    <lineage>
        <taxon>Bacteria</taxon>
        <taxon>Pseudomonadati</taxon>
        <taxon>Pseudomonadota</taxon>
        <taxon>Gammaproteobacteria</taxon>
        <taxon>Enterobacterales</taxon>
        <taxon>Enterobacteriaceae</taxon>
        <taxon>Buttiauxella</taxon>
    </lineage>
</organism>
<dbReference type="Pfam" id="PF11392">
    <property type="entry name" value="AllH"/>
    <property type="match status" value="1"/>
</dbReference>
<dbReference type="OrthoDB" id="4933449at2"/>
<proteinExistence type="predicted"/>
<keyword evidence="2" id="KW-1185">Reference proteome</keyword>
<evidence type="ECO:0000313" key="1">
    <source>
        <dbReference type="EMBL" id="OAT33931.1"/>
    </source>
</evidence>
<name>A0A1B7IVG2_9ENTR</name>
<gene>
    <name evidence="1" type="ORF">M975_0466</name>
</gene>
<reference evidence="1 2" key="1">
    <citation type="submission" date="2016-04" db="EMBL/GenBank/DDBJ databases">
        <title>ATOL: Assembling a taxonomically balanced genome-scale reconstruction of the evolutionary history of the Enterobacteriaceae.</title>
        <authorList>
            <person name="Plunkett G.III."/>
            <person name="Neeno-Eckwall E.C."/>
            <person name="Glasner J.D."/>
            <person name="Perna N.T."/>
        </authorList>
    </citation>
    <scope>NUCLEOTIDE SEQUENCE [LARGE SCALE GENOMIC DNA]</scope>
    <source>
        <strain evidence="1 2">ATCC 51605</strain>
    </source>
</reference>
<dbReference type="InterPro" id="IPR021530">
    <property type="entry name" value="AllH-like"/>
</dbReference>
<dbReference type="PATRIC" id="fig|1354251.4.peg.483"/>
<accession>A0A1B7IVG2</accession>
<sequence length="265" mass="29369">MINVQASSLHAPYHLDNWQVAGVYTRAINLAGQSGNLLTLQRAGNGISPMSWILRHQDFDRLREKLLSGCTVEVNPYGLMFGKLQVHAPQRRYSLRLPLTNSPRQLAPEYLNRGEETGLYGPLYAAISQPLDKQLLKLSRLFRQSLRGRKVDWSGHLGKGPGLTPTHDDLLVGMLLAARLNGRQTDDHFFAASGSLRAATTTVSVAYLEYAARGIFSSPLLHFAYALINNERQQIALEKLLSLGHTSGADTLLGFWLGQQAIRLL</sequence>
<dbReference type="RefSeq" id="WP_064557104.1">
    <property type="nucleotide sequence ID" value="NZ_LXER01000006.1"/>
</dbReference>
<comment type="caution">
    <text evidence="1">The sequence shown here is derived from an EMBL/GenBank/DDBJ whole genome shotgun (WGS) entry which is preliminary data.</text>
</comment>
<evidence type="ECO:0000313" key="2">
    <source>
        <dbReference type="Proteomes" id="UP000078410"/>
    </source>
</evidence>
<protein>
    <submittedName>
        <fullName evidence="1">Putative cytoplasmic protein</fullName>
    </submittedName>
</protein>
<dbReference type="EMBL" id="LXER01000006">
    <property type="protein sequence ID" value="OAT33931.1"/>
    <property type="molecule type" value="Genomic_DNA"/>
</dbReference>
<dbReference type="Proteomes" id="UP000078410">
    <property type="component" value="Unassembled WGS sequence"/>
</dbReference>
<dbReference type="AlphaFoldDB" id="A0A1B7IVG2"/>